<dbReference type="RefSeq" id="XP_008442774.1">
    <property type="nucleotide sequence ID" value="XM_008444552.2"/>
</dbReference>
<dbReference type="KEGG" id="cmo:103486552"/>
<dbReference type="Gramene" id="MELO3C009416.2.1">
    <property type="protein sequence ID" value="MELO3C009416.2.1"/>
    <property type="gene ID" value="MELO3C009416.2"/>
</dbReference>
<dbReference type="OrthoDB" id="687739at2759"/>
<name>A0A1S3B6H9_CUCME</name>
<gene>
    <name evidence="4" type="primary">LOC103486552</name>
    <name evidence="2" type="synonym">103486552</name>
</gene>
<dbReference type="EnsemblPlants" id="MELO3C009416.2.1">
    <property type="protein sequence ID" value="MELO3C009416.2.1"/>
    <property type="gene ID" value="MELO3C009416.2"/>
</dbReference>
<dbReference type="GeneID" id="103486552"/>
<proteinExistence type="predicted"/>
<reference evidence="2" key="1">
    <citation type="submission" date="2023-03" db="UniProtKB">
        <authorList>
            <consortium name="EnsemblPlants"/>
        </authorList>
    </citation>
    <scope>IDENTIFICATION</scope>
</reference>
<dbReference type="InParanoid" id="A0A1S3B6H9"/>
<evidence type="ECO:0000313" key="4">
    <source>
        <dbReference type="RefSeq" id="XP_008442774.1"/>
    </source>
</evidence>
<evidence type="ECO:0000313" key="3">
    <source>
        <dbReference type="Proteomes" id="UP001652600"/>
    </source>
</evidence>
<keyword evidence="3" id="KW-1185">Reference proteome</keyword>
<dbReference type="AlphaFoldDB" id="A0A1S3B6H9"/>
<feature type="region of interest" description="Disordered" evidence="1">
    <location>
        <begin position="301"/>
        <end position="366"/>
    </location>
</feature>
<feature type="compositionally biased region" description="Polar residues" evidence="1">
    <location>
        <begin position="328"/>
        <end position="343"/>
    </location>
</feature>
<feature type="compositionally biased region" description="Basic and acidic residues" evidence="1">
    <location>
        <begin position="317"/>
        <end position="327"/>
    </location>
</feature>
<organism evidence="3 4">
    <name type="scientific">Cucumis melo</name>
    <name type="common">Muskmelon</name>
    <dbReference type="NCBI Taxonomy" id="3656"/>
    <lineage>
        <taxon>Eukaryota</taxon>
        <taxon>Viridiplantae</taxon>
        <taxon>Streptophyta</taxon>
        <taxon>Embryophyta</taxon>
        <taxon>Tracheophyta</taxon>
        <taxon>Spermatophyta</taxon>
        <taxon>Magnoliopsida</taxon>
        <taxon>eudicotyledons</taxon>
        <taxon>Gunneridae</taxon>
        <taxon>Pentapetalae</taxon>
        <taxon>rosids</taxon>
        <taxon>fabids</taxon>
        <taxon>Cucurbitales</taxon>
        <taxon>Cucurbitaceae</taxon>
        <taxon>Benincaseae</taxon>
        <taxon>Cucumis</taxon>
    </lineage>
</organism>
<dbReference type="Proteomes" id="UP001652600">
    <property type="component" value="Chromosome 4"/>
</dbReference>
<sequence>MLRSKKLSYGVDHSKIDWTLETTKQIDYPMANTSSKTGNFEPMFLKVGIPLALSAAGGICGIMMAKGSFPSSLNPFKPRSKIMKNENFHSSSISLEEEKTSQLNVEEVILSLKGRVEDLERKELDIERQFVWYQNLKEREALLVELRNTLVLDMAHINFLEREILLMEEENKRFENLVTEYLGVSEQLEGQKTENKLLEREVKRLKKRLKEQSKMIREKNLKIEDSKSQLWRNNEEMETKKKIIERLGNEVNELKMQMGRQLEEEKNQDLSTPKIETEKLVTMDDLNKLSNEFNQLKDEFEVFRKQEQEQEQQGQKENPKKEERNNKALDQNELSSDETNSTRPKLLQRISCVRGNEKMKRKTRPE</sequence>
<evidence type="ECO:0000313" key="2">
    <source>
        <dbReference type="EnsemblPlants" id="MELO3C009416.2.1"/>
    </source>
</evidence>
<accession>A0A1S3B6H9</accession>
<dbReference type="eggNOG" id="ENOG502QVZ1">
    <property type="taxonomic scope" value="Eukaryota"/>
</dbReference>
<reference evidence="4" key="2">
    <citation type="submission" date="2025-04" db="UniProtKB">
        <authorList>
            <consortium name="RefSeq"/>
        </authorList>
    </citation>
    <scope>IDENTIFICATION</scope>
</reference>
<evidence type="ECO:0000256" key="1">
    <source>
        <dbReference type="SAM" id="MobiDB-lite"/>
    </source>
</evidence>
<protein>
    <submittedName>
        <fullName evidence="4">Trichohyalin</fullName>
    </submittedName>
</protein>
<dbReference type="SMR" id="A0A1S3B6H9"/>